<evidence type="ECO:0000313" key="1">
    <source>
        <dbReference type="EMBL" id="MEK7951970.1"/>
    </source>
</evidence>
<dbReference type="Gene3D" id="3.40.50.880">
    <property type="match status" value="1"/>
</dbReference>
<gene>
    <name evidence="1" type="ORF">WKV53_15755</name>
</gene>
<dbReference type="EMBL" id="JBBUKT010000006">
    <property type="protein sequence ID" value="MEK7951970.1"/>
    <property type="molecule type" value="Genomic_DNA"/>
</dbReference>
<evidence type="ECO:0008006" key="3">
    <source>
        <dbReference type="Google" id="ProtNLM"/>
    </source>
</evidence>
<protein>
    <recommendedName>
        <fullName evidence="3">ThuA-like domain-containing protein</fullName>
    </recommendedName>
</protein>
<organism evidence="1 2">
    <name type="scientific">Luteolibacter soli</name>
    <dbReference type="NCBI Taxonomy" id="3135280"/>
    <lineage>
        <taxon>Bacteria</taxon>
        <taxon>Pseudomonadati</taxon>
        <taxon>Verrucomicrobiota</taxon>
        <taxon>Verrucomicrobiia</taxon>
        <taxon>Verrucomicrobiales</taxon>
        <taxon>Verrucomicrobiaceae</taxon>
        <taxon>Luteolibacter</taxon>
    </lineage>
</organism>
<dbReference type="SUPFAM" id="SSF52317">
    <property type="entry name" value="Class I glutamine amidotransferase-like"/>
    <property type="match status" value="1"/>
</dbReference>
<keyword evidence="2" id="KW-1185">Reference proteome</keyword>
<reference evidence="1 2" key="1">
    <citation type="submission" date="2024-04" db="EMBL/GenBank/DDBJ databases">
        <title>Luteolibacter sp. isolated from soil.</title>
        <authorList>
            <person name="An J."/>
        </authorList>
    </citation>
    <scope>NUCLEOTIDE SEQUENCE [LARGE SCALE GENOMIC DNA]</scope>
    <source>
        <strain evidence="1 2">Y139</strain>
    </source>
</reference>
<sequence length="60" mass="6598">MEILAVNAPDGTKDPIPSVWAVRDKKTRIVCITLGHDDKAHDNPAFKTLLTNSVNWVAGR</sequence>
<dbReference type="Proteomes" id="UP001371305">
    <property type="component" value="Unassembled WGS sequence"/>
</dbReference>
<proteinExistence type="predicted"/>
<comment type="caution">
    <text evidence="1">The sequence shown here is derived from an EMBL/GenBank/DDBJ whole genome shotgun (WGS) entry which is preliminary data.</text>
</comment>
<dbReference type="InterPro" id="IPR029062">
    <property type="entry name" value="Class_I_gatase-like"/>
</dbReference>
<dbReference type="RefSeq" id="WP_341405729.1">
    <property type="nucleotide sequence ID" value="NZ_JBBUKT010000006.1"/>
</dbReference>
<evidence type="ECO:0000313" key="2">
    <source>
        <dbReference type="Proteomes" id="UP001371305"/>
    </source>
</evidence>
<name>A0ABU9AW58_9BACT</name>
<accession>A0ABU9AW58</accession>